<keyword evidence="2" id="KW-1185">Reference proteome</keyword>
<dbReference type="AlphaFoldDB" id="A0A6P7SM99"/>
<accession>A0A6P7SM99</accession>
<feature type="coiled-coil region" evidence="1">
    <location>
        <begin position="300"/>
        <end position="443"/>
    </location>
</feature>
<reference evidence="3" key="1">
    <citation type="submission" date="2025-08" db="UniProtKB">
        <authorList>
            <consortium name="RefSeq"/>
        </authorList>
    </citation>
    <scope>IDENTIFICATION</scope>
</reference>
<protein>
    <submittedName>
        <fullName evidence="3">Restin homolog</fullName>
    </submittedName>
</protein>
<organism evidence="2 3">
    <name type="scientific">Octopus sinensis</name>
    <name type="common">East Asian common octopus</name>
    <dbReference type="NCBI Taxonomy" id="2607531"/>
    <lineage>
        <taxon>Eukaryota</taxon>
        <taxon>Metazoa</taxon>
        <taxon>Spiralia</taxon>
        <taxon>Lophotrochozoa</taxon>
        <taxon>Mollusca</taxon>
        <taxon>Cephalopoda</taxon>
        <taxon>Coleoidea</taxon>
        <taxon>Octopodiformes</taxon>
        <taxon>Octopoda</taxon>
        <taxon>Incirrata</taxon>
        <taxon>Octopodidae</taxon>
        <taxon>Octopus</taxon>
    </lineage>
</organism>
<feature type="coiled-coil region" evidence="1">
    <location>
        <begin position="698"/>
        <end position="746"/>
    </location>
</feature>
<evidence type="ECO:0000313" key="2">
    <source>
        <dbReference type="Proteomes" id="UP000515154"/>
    </source>
</evidence>
<sequence length="869" mass="103140">MALKKRKIKLVTLEDLHLSFDDEVRESCLWMEDPLINVPACTYENFPEDPQENSINELILFFKNNQELFDQFKEGKKDQQQKGLPEWLYISEFFKRHNCFGSTCVKKAVENLLQLEKFFLSGVPAPSATPSCTVVPWTKASLEPAVQPAVIGEILLLLANLHYDCVRTHEKLRREIDITEYITCQIDEMGEKKLKTIAAAVQMEHNKFRQKNLPCFMKNQNLQRIYGNCQKKMNIAQNYNKLLNEDIEYSTAQLPLVEEKMKLEKINIDRIVAAFNESKETQAETLKRLEVAKAHNMEAKRLTDEERKNIKRNIKDMYEELETLRKSVKIAAESNVQMKKEIIETKQNIRDNEEMKTVFEVKIDNYRSSLQILNMEYKELTQRLNSQVKTNNQLKKENAKLQKTLQIRHTALRDNVHKLETEQKQLEKQLRRMETTNIEMVSETRALDEEIESFQTHKSVTDRSVSRISYEILKMQNELLMAKDEVKRFQDLNAHVRSSICLQEKYNLEKERNLESLLQDLKKKVEEENEKYEALSNEVDEENTKLEEIIKGYEKEKEELLKHEQETIDFVNALEEKLVKLNYLKSQRQKVIESLMQKKKNLENKFDERLQDDNGYLEKLTPYKEMLSENVFYLEKKESEIIEMESSMKTQVKTMELQKNAFSTVTVKLKGNIRKNRISMMNIKTQLQKIDEGSVDCLKRLKETQDRINQLYNQHKELQDQRQKVLKEILEQKQKHLKENTDLASRYRWQQNHLIYLQYCFVQQTDKNLHLEETLNDLRQLLSKQWKVHQNLHNYFQYRGKYNTQKLQQLQHKSDVNRKKAHDLKRTIDGNIDSMTSYIDKEIAESIQRSVRVKEKRYQLPKISTPITG</sequence>
<proteinExistence type="predicted"/>
<gene>
    <name evidence="3" type="primary">LOC115214361</name>
</gene>
<dbReference type="RefSeq" id="XP_029639415.1">
    <property type="nucleotide sequence ID" value="XM_029783555.2"/>
</dbReference>
<name>A0A6P7SM99_9MOLL</name>
<evidence type="ECO:0000313" key="3">
    <source>
        <dbReference type="RefSeq" id="XP_029639415.1"/>
    </source>
</evidence>
<dbReference type="PANTHER" id="PTHR35088">
    <property type="entry name" value="COILED-COIL DOMAIN-CONTAINING PROTEIN 178"/>
    <property type="match status" value="1"/>
</dbReference>
<dbReference type="KEGG" id="osn:115214361"/>
<dbReference type="Proteomes" id="UP000515154">
    <property type="component" value="Linkage group LG7"/>
</dbReference>
<feature type="coiled-coil region" evidence="1">
    <location>
        <begin position="472"/>
        <end position="612"/>
    </location>
</feature>
<dbReference type="PANTHER" id="PTHR35088:SF1">
    <property type="entry name" value="COILED-COIL DOMAIN-CONTAINING PROTEIN 178"/>
    <property type="match status" value="1"/>
</dbReference>
<evidence type="ECO:0000256" key="1">
    <source>
        <dbReference type="SAM" id="Coils"/>
    </source>
</evidence>
<dbReference type="InterPro" id="IPR038826">
    <property type="entry name" value="CCDC178"/>
</dbReference>
<keyword evidence="1" id="KW-0175">Coiled coil</keyword>